<comment type="caution">
    <text evidence="1">The sequence shown here is derived from an EMBL/GenBank/DDBJ whole genome shotgun (WGS) entry which is preliminary data.</text>
</comment>
<dbReference type="Proteomes" id="UP000237477">
    <property type="component" value="Unassembled WGS sequence"/>
</dbReference>
<evidence type="ECO:0000313" key="1">
    <source>
        <dbReference type="EMBL" id="POC84448.1"/>
    </source>
</evidence>
<proteinExistence type="predicted"/>
<organism evidence="1 2">
    <name type="scientific">Pseudomonas avellanae pv. morsprunorum</name>
    <dbReference type="NCBI Taxonomy" id="3380385"/>
    <lineage>
        <taxon>Bacteria</taxon>
        <taxon>Pseudomonadati</taxon>
        <taxon>Pseudomonadota</taxon>
        <taxon>Gammaproteobacteria</taxon>
        <taxon>Pseudomonadales</taxon>
        <taxon>Pseudomonadaceae</taxon>
        <taxon>Pseudomonas</taxon>
    </lineage>
</organism>
<evidence type="ECO:0000313" key="2">
    <source>
        <dbReference type="Proteomes" id="UP000237477"/>
    </source>
</evidence>
<protein>
    <submittedName>
        <fullName evidence="1">Uncharacterized protein</fullName>
    </submittedName>
</protein>
<dbReference type="EMBL" id="MLEC01000051">
    <property type="protein sequence ID" value="POC84448.1"/>
    <property type="molecule type" value="Genomic_DNA"/>
</dbReference>
<gene>
    <name evidence="1" type="ORF">BKM26_23355</name>
</gene>
<keyword evidence="2" id="KW-1185">Reference proteome</keyword>
<name>A0ABX4YS50_9PSED</name>
<sequence>MWGDPINREDKNGHIFKILKSLLRAIRVIKPSARVLKSEINGSLDKVSKSDINKHYDKIINYRDKVVRTRAIVAKFDARNKIIPEGLKDLDHDMFGQLSDLVGKVMPPSNYKWAALNKPISAPPAPVSAARASSDL</sequence>
<reference evidence="1 2" key="1">
    <citation type="submission" date="2016-10" db="EMBL/GenBank/DDBJ databases">
        <title>Comparative genomics of Pseudomonas syringae.</title>
        <authorList>
            <person name="Hulin M.T."/>
        </authorList>
    </citation>
    <scope>NUCLEOTIDE SEQUENCE [LARGE SCALE GENOMIC DNA]</scope>
    <source>
        <strain evidence="2">R2-5255</strain>
    </source>
</reference>
<accession>A0ABX4YS50</accession>